<dbReference type="FunFam" id="3.40.50.10140:FF:000007">
    <property type="entry name" value="Disease resistance protein (TIR-NBS-LRR class)"/>
    <property type="match status" value="1"/>
</dbReference>
<sequence length="1498" mass="168910">MTDDEKAKQIVYISCLEEVRCSFVSHLSEALRRKGINDLFVDSNDLLSKEAEAVVERARVSVMVLPRSHYPTTTACLVKLGKVLDCQRNDDQVVVPVLYGNGVTSVEDEWRRALQDLSCLSPSHHSRKECSDSGLVKEIVRDGYEKLFNAGRIGIYSKLLDIENMVNKQPLGIRSVGIWGMPGIGKTTLAKAVFDQMSGEFDACCFIEDYDRVIHEKGLYRVLEEQFLKEKPAAGCTISKLSLLRDKLNSKRVLAVLDDVRNPLVAESFLGGFDWFGPGSLIIITSRDKQVFRLCRVNQVYEVQGLNEKESLQLFSVCASIKDMSEKNLRKLSMKVIRYAYGNPLALTIYGKKKLSEVQNLFLKLKGRPPSAIFDVVKSSYDTLSDSEKNIFLDIACFFRGDKVDYVMPLLEGCDFFPHVGVDVLVDKCLVTISENHLQMHNLIQDVGREIINGETIHVERRRRLWETWSIKYLLEDHKTTLKSAQGTEDIEGIFLDTLNLGFDVKPAAFENMLNLRLLKIYSSNSEIHPVFSFSKGFLQSLPRELRLLHWENYPLQFLPQNFDPMHLVEINMPYSQLHKLWGVTKNMEMLRTIRLCHSQELVDIDDILKAQNLEVIDLQGCTRLQSFPATGQLLHLRAVNLSGCTEIKIFPEVPPNIETLHLQGTGIRGLPLSIVKPNGGELESLLAEFQGLSDALKLQRVTSLVKSSSYCQDLGKLIFLDLKDCSRLQSLPDMSNLEFLKVLDLSSCSKIETIQGFPPNLKELYIAGTAFPMHYTFSNCFDLSPQMVNDFLVKALANVKHILMKEHPKKLNKALAFSFCVPSHVNQNSNLDLQLGSSVMTRLNPSWKSTLVGFTMLVEVAFSEDYHDATGFGICCVCRWKNKEGHPQRIQRNFHCWAAGKDTPKVQKDHMFVFSDVKMHPSTSEGNNPNILVDLVVFEFFPISKQMKLLDDTCTVTRCGVRVITTPTGNTSLEHISAGLSLDPVQFSGDEVEEVLRVSYDPTGNANPKNISSLFSSDTVEFPGNEVLRVSYDPTGNTSLEDFSLPLSSDPMEFSDDEVFRVRYDPTGNASLEIISSLYPSDPMEFSDGEAEKVLRVSYDPAGNTSLEDFSLPLSSDPMEFSDDEVLGVSYDPTGNANLENISSLYPSDPLEFSGNDVLRFNYDPTGNASIGIISPVLSSDPMAFSDNEVEKVFRVSYDGLHQRDKALFLYIACLFNDEDVDLVAPHIASIDVNISFGLKVLADKSLICLSSNGEIVLHCLLRQMGKEILHRLSMLHYSSEYLTRGFKEVSMASSSSHNWKYDVFPSFSGQDVLRNFLSHLIVVLEFRLITTFKDVEIERDQPTNLHLSQVMRESRILIIVFSENYASSSWILNVLVEIAESKEELGQMVIPIFYYVDPSDVMKQTGEFGRLLEQTCMNKTEDEKQRWCQALINIARIPGYHYRGWNDDAVMVEKIVSDVTPILYEYKRKKRAQEEAVSILDTLASIRDLLGGLQLG</sequence>
<dbReference type="InterPro" id="IPR042197">
    <property type="entry name" value="Apaf_helical"/>
</dbReference>
<dbReference type="PRINTS" id="PR00364">
    <property type="entry name" value="DISEASERSIST"/>
</dbReference>
<dbReference type="PANTHER" id="PTHR11017:SF479">
    <property type="entry name" value="DISEASE RESISTANCE PROTEIN (TIR-NBS-LRR CLASS) FAMILY"/>
    <property type="match status" value="1"/>
</dbReference>
<dbReference type="FunFam" id="3.40.50.300:FF:001957">
    <property type="entry name" value="Disease resistance protein (TIR-NBS-LRR class)"/>
    <property type="match status" value="1"/>
</dbReference>
<dbReference type="SUPFAM" id="SSF52540">
    <property type="entry name" value="P-loop containing nucleoside triphosphate hydrolases"/>
    <property type="match status" value="1"/>
</dbReference>
<evidence type="ECO:0000256" key="2">
    <source>
        <dbReference type="ARBA" id="ARBA00022737"/>
    </source>
</evidence>
<evidence type="ECO:0000256" key="5">
    <source>
        <dbReference type="ARBA" id="ARBA00022840"/>
    </source>
</evidence>
<dbReference type="Pfam" id="PF07725">
    <property type="entry name" value="LRR_3"/>
    <property type="match status" value="1"/>
</dbReference>
<evidence type="ECO:0000256" key="4">
    <source>
        <dbReference type="ARBA" id="ARBA00022821"/>
    </source>
</evidence>
<keyword evidence="5" id="KW-0067">ATP-binding</keyword>
<keyword evidence="4" id="KW-0611">Plant defense</keyword>
<dbReference type="EMBL" id="CACVBM020001684">
    <property type="protein sequence ID" value="CAA7057301.1"/>
    <property type="molecule type" value="Genomic_DNA"/>
</dbReference>
<dbReference type="SUPFAM" id="SSF52058">
    <property type="entry name" value="L domain-like"/>
    <property type="match status" value="1"/>
</dbReference>
<dbReference type="GO" id="GO:0005524">
    <property type="term" value="F:ATP binding"/>
    <property type="evidence" value="ECO:0007669"/>
    <property type="project" value="UniProtKB-KW"/>
</dbReference>
<dbReference type="InterPro" id="IPR044974">
    <property type="entry name" value="Disease_R_plants"/>
</dbReference>
<dbReference type="OrthoDB" id="1066808at2759"/>
<evidence type="ECO:0000259" key="7">
    <source>
        <dbReference type="PROSITE" id="PS50104"/>
    </source>
</evidence>
<name>A0A6D2KVP7_9BRAS</name>
<accession>A0A6D2KVP7</accession>
<dbReference type="InterPro" id="IPR032675">
    <property type="entry name" value="LRR_dom_sf"/>
</dbReference>
<dbReference type="Gene3D" id="3.40.50.10140">
    <property type="entry name" value="Toll/interleukin-1 receptor homology (TIR) domain"/>
    <property type="match status" value="2"/>
</dbReference>
<evidence type="ECO:0000256" key="3">
    <source>
        <dbReference type="ARBA" id="ARBA00022741"/>
    </source>
</evidence>
<dbReference type="SUPFAM" id="SSF52200">
    <property type="entry name" value="Toll/Interleukin receptor TIR domain"/>
    <property type="match status" value="2"/>
</dbReference>
<keyword evidence="3" id="KW-0547">Nucleotide-binding</keyword>
<dbReference type="InterPro" id="IPR058192">
    <property type="entry name" value="WHD_ROQ1-like"/>
</dbReference>
<dbReference type="Gene3D" id="1.10.8.430">
    <property type="entry name" value="Helical domain of apoptotic protease-activating factors"/>
    <property type="match status" value="1"/>
</dbReference>
<dbReference type="PROSITE" id="PS50104">
    <property type="entry name" value="TIR"/>
    <property type="match status" value="2"/>
</dbReference>
<dbReference type="Pfam" id="PF00931">
    <property type="entry name" value="NB-ARC"/>
    <property type="match status" value="1"/>
</dbReference>
<keyword evidence="9" id="KW-1185">Reference proteome</keyword>
<dbReference type="SUPFAM" id="SSF46785">
    <property type="entry name" value="Winged helix' DNA-binding domain"/>
    <property type="match status" value="2"/>
</dbReference>
<dbReference type="Gene3D" id="3.40.50.300">
    <property type="entry name" value="P-loop containing nucleotide triphosphate hydrolases"/>
    <property type="match status" value="1"/>
</dbReference>
<dbReference type="Pfam" id="PF23282">
    <property type="entry name" value="WHD_ROQ1"/>
    <property type="match status" value="2"/>
</dbReference>
<feature type="domain" description="TIR" evidence="7">
    <location>
        <begin position="6"/>
        <end position="147"/>
    </location>
</feature>
<keyword evidence="1" id="KW-0433">Leucine-rich repeat</keyword>
<feature type="domain" description="TIR" evidence="7">
    <location>
        <begin position="1301"/>
        <end position="1465"/>
    </location>
</feature>
<dbReference type="InterPro" id="IPR027417">
    <property type="entry name" value="P-loop_NTPase"/>
</dbReference>
<dbReference type="InterPro" id="IPR011713">
    <property type="entry name" value="Leu-rich_rpt_3"/>
</dbReference>
<gene>
    <name evidence="8" type="ORF">MERR_LOCUS44537</name>
</gene>
<evidence type="ECO:0000256" key="1">
    <source>
        <dbReference type="ARBA" id="ARBA00022614"/>
    </source>
</evidence>
<dbReference type="GO" id="GO:0006952">
    <property type="term" value="P:defense response"/>
    <property type="evidence" value="ECO:0007669"/>
    <property type="project" value="UniProtKB-KW"/>
</dbReference>
<dbReference type="Pfam" id="PF01582">
    <property type="entry name" value="TIR"/>
    <property type="match status" value="2"/>
</dbReference>
<dbReference type="Proteomes" id="UP000467841">
    <property type="component" value="Unassembled WGS sequence"/>
</dbReference>
<dbReference type="InterPro" id="IPR000157">
    <property type="entry name" value="TIR_dom"/>
</dbReference>
<dbReference type="PANTHER" id="PTHR11017">
    <property type="entry name" value="LEUCINE-RICH REPEAT-CONTAINING PROTEIN"/>
    <property type="match status" value="1"/>
</dbReference>
<dbReference type="GO" id="GO:0007165">
    <property type="term" value="P:signal transduction"/>
    <property type="evidence" value="ECO:0007669"/>
    <property type="project" value="InterPro"/>
</dbReference>
<dbReference type="InterPro" id="IPR036390">
    <property type="entry name" value="WH_DNA-bd_sf"/>
</dbReference>
<proteinExistence type="predicted"/>
<keyword evidence="6" id="KW-0520">NAD</keyword>
<dbReference type="InterPro" id="IPR035897">
    <property type="entry name" value="Toll_tir_struct_dom_sf"/>
</dbReference>
<evidence type="ECO:0000256" key="6">
    <source>
        <dbReference type="ARBA" id="ARBA00023027"/>
    </source>
</evidence>
<dbReference type="GO" id="GO:0043531">
    <property type="term" value="F:ADP binding"/>
    <property type="evidence" value="ECO:0007669"/>
    <property type="project" value="InterPro"/>
</dbReference>
<reference evidence="8" key="1">
    <citation type="submission" date="2020-01" db="EMBL/GenBank/DDBJ databases">
        <authorList>
            <person name="Mishra B."/>
        </authorList>
    </citation>
    <scope>NUCLEOTIDE SEQUENCE [LARGE SCALE GENOMIC DNA]</scope>
</reference>
<dbReference type="Gene3D" id="3.80.10.10">
    <property type="entry name" value="Ribonuclease Inhibitor"/>
    <property type="match status" value="2"/>
</dbReference>
<evidence type="ECO:0000313" key="9">
    <source>
        <dbReference type="Proteomes" id="UP000467841"/>
    </source>
</evidence>
<keyword evidence="2" id="KW-0677">Repeat</keyword>
<comment type="caution">
    <text evidence="8">The sequence shown here is derived from an EMBL/GenBank/DDBJ whole genome shotgun (WGS) entry which is preliminary data.</text>
</comment>
<dbReference type="SMART" id="SM00255">
    <property type="entry name" value="TIR"/>
    <property type="match status" value="2"/>
</dbReference>
<dbReference type="InterPro" id="IPR002182">
    <property type="entry name" value="NB-ARC"/>
</dbReference>
<protein>
    <recommendedName>
        <fullName evidence="7">TIR domain-containing protein</fullName>
    </recommendedName>
</protein>
<evidence type="ECO:0000313" key="8">
    <source>
        <dbReference type="EMBL" id="CAA7057301.1"/>
    </source>
</evidence>
<organism evidence="8 9">
    <name type="scientific">Microthlaspi erraticum</name>
    <dbReference type="NCBI Taxonomy" id="1685480"/>
    <lineage>
        <taxon>Eukaryota</taxon>
        <taxon>Viridiplantae</taxon>
        <taxon>Streptophyta</taxon>
        <taxon>Embryophyta</taxon>
        <taxon>Tracheophyta</taxon>
        <taxon>Spermatophyta</taxon>
        <taxon>Magnoliopsida</taxon>
        <taxon>eudicotyledons</taxon>
        <taxon>Gunneridae</taxon>
        <taxon>Pentapetalae</taxon>
        <taxon>rosids</taxon>
        <taxon>malvids</taxon>
        <taxon>Brassicales</taxon>
        <taxon>Brassicaceae</taxon>
        <taxon>Coluteocarpeae</taxon>
        <taxon>Microthlaspi</taxon>
    </lineage>
</organism>